<dbReference type="SMART" id="SM01266">
    <property type="entry name" value="Mac"/>
    <property type="match status" value="1"/>
</dbReference>
<evidence type="ECO:0000313" key="5">
    <source>
        <dbReference type="Proteomes" id="UP000326924"/>
    </source>
</evidence>
<dbReference type="SUPFAM" id="SSF51161">
    <property type="entry name" value="Trimeric LpxA-like enzymes"/>
    <property type="match status" value="1"/>
</dbReference>
<dbReference type="OrthoDB" id="25818at2759"/>
<comment type="caution">
    <text evidence="4">The sequence shown here is derived from an EMBL/GenBank/DDBJ whole genome shotgun (WGS) entry which is preliminary data.</text>
</comment>
<sequence>MATTDEEKAKMLRGELYYAFTPSLTAERQACGKACHAFNTTPGLSRLERINAWNVIAGTPQLPPDTPDEVLDNCPWVEAPFHADYGTNIKLGDNVYINFNCTILDTCLVRIGSRTLIGPNVSLYTGIHPLDPKVRNGTRGPESGKEITIGEDCWLGGSVTVLPGVTIGRGSVVGAASVVTKVLRYPPPWAKGSDSTGCS</sequence>
<comment type="similarity">
    <text evidence="1">Belongs to the transferase hexapeptide repeat family.</text>
</comment>
<organism evidence="4 5">
    <name type="scientific">Sphaerosporella brunnea</name>
    <dbReference type="NCBI Taxonomy" id="1250544"/>
    <lineage>
        <taxon>Eukaryota</taxon>
        <taxon>Fungi</taxon>
        <taxon>Dikarya</taxon>
        <taxon>Ascomycota</taxon>
        <taxon>Pezizomycotina</taxon>
        <taxon>Pezizomycetes</taxon>
        <taxon>Pezizales</taxon>
        <taxon>Pyronemataceae</taxon>
        <taxon>Sphaerosporella</taxon>
    </lineage>
</organism>
<protein>
    <submittedName>
        <fullName evidence="4">Trimeric LpxA-like protein</fullName>
    </submittedName>
</protein>
<reference evidence="4 5" key="1">
    <citation type="submission" date="2019-09" db="EMBL/GenBank/DDBJ databases">
        <title>Draft genome of the ectomycorrhizal ascomycete Sphaerosporella brunnea.</title>
        <authorList>
            <consortium name="DOE Joint Genome Institute"/>
            <person name="Benucci G.M."/>
            <person name="Marozzi G."/>
            <person name="Antonielli L."/>
            <person name="Sanchez S."/>
            <person name="Marco P."/>
            <person name="Wang X."/>
            <person name="Falini L.B."/>
            <person name="Barry K."/>
            <person name="Haridas S."/>
            <person name="Lipzen A."/>
            <person name="Labutti K."/>
            <person name="Grigoriev I.V."/>
            <person name="Murat C."/>
            <person name="Martin F."/>
            <person name="Albertini E."/>
            <person name="Donnini D."/>
            <person name="Bonito G."/>
        </authorList>
    </citation>
    <scope>NUCLEOTIDE SEQUENCE [LARGE SCALE GENOMIC DNA]</scope>
    <source>
        <strain evidence="4 5">Sb_GMNB300</strain>
    </source>
</reference>
<dbReference type="InParanoid" id="A0A5J5EZC8"/>
<evidence type="ECO:0000256" key="1">
    <source>
        <dbReference type="ARBA" id="ARBA00007274"/>
    </source>
</evidence>
<proteinExistence type="inferred from homology"/>
<dbReference type="Proteomes" id="UP000326924">
    <property type="component" value="Unassembled WGS sequence"/>
</dbReference>
<evidence type="ECO:0000259" key="3">
    <source>
        <dbReference type="SMART" id="SM01266"/>
    </source>
</evidence>
<dbReference type="EMBL" id="VXIS01000065">
    <property type="protein sequence ID" value="KAA8908781.1"/>
    <property type="molecule type" value="Genomic_DNA"/>
</dbReference>
<evidence type="ECO:0000256" key="2">
    <source>
        <dbReference type="ARBA" id="ARBA00022679"/>
    </source>
</evidence>
<feature type="domain" description="Maltose/galactoside acetyltransferase" evidence="3">
    <location>
        <begin position="8"/>
        <end position="61"/>
    </location>
</feature>
<dbReference type="InterPro" id="IPR001451">
    <property type="entry name" value="Hexapep"/>
</dbReference>
<dbReference type="CDD" id="cd03357">
    <property type="entry name" value="LbH_MAT_GAT"/>
    <property type="match status" value="1"/>
</dbReference>
<accession>A0A5J5EZC8</accession>
<evidence type="ECO:0000313" key="4">
    <source>
        <dbReference type="EMBL" id="KAA8908781.1"/>
    </source>
</evidence>
<dbReference type="InterPro" id="IPR011004">
    <property type="entry name" value="Trimer_LpxA-like_sf"/>
</dbReference>
<keyword evidence="2" id="KW-0808">Transferase</keyword>
<dbReference type="GO" id="GO:0016407">
    <property type="term" value="F:acetyltransferase activity"/>
    <property type="evidence" value="ECO:0007669"/>
    <property type="project" value="InterPro"/>
</dbReference>
<dbReference type="Pfam" id="PF12464">
    <property type="entry name" value="Mac"/>
    <property type="match status" value="1"/>
</dbReference>
<dbReference type="Pfam" id="PF00132">
    <property type="entry name" value="Hexapep"/>
    <property type="match status" value="1"/>
</dbReference>
<dbReference type="GO" id="GO:0008374">
    <property type="term" value="F:O-acyltransferase activity"/>
    <property type="evidence" value="ECO:0007669"/>
    <property type="project" value="TreeGrafter"/>
</dbReference>
<gene>
    <name evidence="4" type="ORF">FN846DRAFT_651369</name>
</gene>
<dbReference type="AlphaFoldDB" id="A0A5J5EZC8"/>
<dbReference type="FunCoup" id="A0A5J5EZC8">
    <property type="interactions" value="13"/>
</dbReference>
<dbReference type="InterPro" id="IPR024688">
    <property type="entry name" value="Mac_dom"/>
</dbReference>
<dbReference type="PANTHER" id="PTHR23416">
    <property type="entry name" value="SIALIC ACID SYNTHASE-RELATED"/>
    <property type="match status" value="1"/>
</dbReference>
<dbReference type="PANTHER" id="PTHR23416:SF54">
    <property type="entry name" value="ACETYLTRANSFERASE, CYSE_LACA_LPXA_NODL FAMILY (AFU_ORTHOLOGUE AFUA_2G08430)-RELATED"/>
    <property type="match status" value="1"/>
</dbReference>
<keyword evidence="5" id="KW-1185">Reference proteome</keyword>
<name>A0A5J5EZC8_9PEZI</name>
<dbReference type="InterPro" id="IPR051159">
    <property type="entry name" value="Hexapeptide_acetyltransf"/>
</dbReference>
<dbReference type="Gene3D" id="2.160.10.10">
    <property type="entry name" value="Hexapeptide repeat proteins"/>
    <property type="match status" value="1"/>
</dbReference>